<comment type="similarity">
    <text evidence="2">Belongs to the RelE toxin family.</text>
</comment>
<dbReference type="InterPro" id="IPR028344">
    <property type="entry name" value="ParE1/4"/>
</dbReference>
<evidence type="ECO:0000256" key="1">
    <source>
        <dbReference type="ARBA" id="ARBA00022649"/>
    </source>
</evidence>
<evidence type="ECO:0000313" key="3">
    <source>
        <dbReference type="EMBL" id="MBL0686052.1"/>
    </source>
</evidence>
<dbReference type="InterPro" id="IPR007712">
    <property type="entry name" value="RelE/ParE_toxin"/>
</dbReference>
<organism evidence="3 4">
    <name type="scientific">Aquimarina mytili</name>
    <dbReference type="NCBI Taxonomy" id="874423"/>
    <lineage>
        <taxon>Bacteria</taxon>
        <taxon>Pseudomonadati</taxon>
        <taxon>Bacteroidota</taxon>
        <taxon>Flavobacteriia</taxon>
        <taxon>Flavobacteriales</taxon>
        <taxon>Flavobacteriaceae</taxon>
        <taxon>Aquimarina</taxon>
    </lineage>
</organism>
<dbReference type="Pfam" id="PF05016">
    <property type="entry name" value="ParE_toxin"/>
    <property type="match status" value="1"/>
</dbReference>
<keyword evidence="1" id="KW-1277">Toxin-antitoxin system</keyword>
<gene>
    <name evidence="3" type="ORF">JJQ60_21170</name>
</gene>
<reference evidence="3" key="1">
    <citation type="submission" date="2021-01" db="EMBL/GenBank/DDBJ databases">
        <authorList>
            <person name="Zhong Y.L."/>
        </authorList>
    </citation>
    <scope>NUCLEOTIDE SEQUENCE</scope>
    <source>
        <strain evidence="3">KCTC 23302</strain>
    </source>
</reference>
<name>A0A937DBS9_9FLAO</name>
<dbReference type="Proteomes" id="UP000651057">
    <property type="component" value="Unassembled WGS sequence"/>
</dbReference>
<dbReference type="Gene3D" id="3.30.2310.20">
    <property type="entry name" value="RelE-like"/>
    <property type="match status" value="1"/>
</dbReference>
<accession>A0A937DBS9</accession>
<dbReference type="PIRSF" id="PIRSF029218">
    <property type="entry name" value="ParE"/>
    <property type="match status" value="1"/>
</dbReference>
<comment type="caution">
    <text evidence="3">The sequence shown here is derived from an EMBL/GenBank/DDBJ whole genome shotgun (WGS) entry which is preliminary data.</text>
</comment>
<keyword evidence="4" id="KW-1185">Reference proteome</keyword>
<protein>
    <recommendedName>
        <fullName evidence="2">Toxin</fullName>
    </recommendedName>
</protein>
<proteinExistence type="inferred from homology"/>
<dbReference type="AlphaFoldDB" id="A0A937DBS9"/>
<dbReference type="EMBL" id="JAERQJ010000017">
    <property type="protein sequence ID" value="MBL0686052.1"/>
    <property type="molecule type" value="Genomic_DNA"/>
</dbReference>
<evidence type="ECO:0000256" key="2">
    <source>
        <dbReference type="PIRNR" id="PIRNR029218"/>
    </source>
</evidence>
<evidence type="ECO:0000313" key="4">
    <source>
        <dbReference type="Proteomes" id="UP000651057"/>
    </source>
</evidence>
<sequence>MVGSYKLTDNAREDIDDLFEDGKYKFGHIQAIDYLIGLDELLETLAQSPTIGRYRNEIKQGLLSYPYQAHIVFYRIRDNQVVILRILYGGMDLPRRMK</sequence>
<dbReference type="InterPro" id="IPR035093">
    <property type="entry name" value="RelE/ParE_toxin_dom_sf"/>
</dbReference>